<accession>A0A0S4IPH3</accession>
<reference evidence="4" key="1">
    <citation type="submission" date="2015-09" db="EMBL/GenBank/DDBJ databases">
        <authorList>
            <consortium name="Pathogen Informatics"/>
        </authorList>
    </citation>
    <scope>NUCLEOTIDE SEQUENCE [LARGE SCALE GENOMIC DNA]</scope>
    <source>
        <strain evidence="4">Lake Konstanz</strain>
    </source>
</reference>
<feature type="domain" description="MTHFR SAM-binding regulatory" evidence="2">
    <location>
        <begin position="63"/>
        <end position="158"/>
    </location>
</feature>
<gene>
    <name evidence="3" type="ORF">BSAL_55075</name>
</gene>
<organism evidence="3 4">
    <name type="scientific">Bodo saltans</name>
    <name type="common">Flagellated protozoan</name>
    <dbReference type="NCBI Taxonomy" id="75058"/>
    <lineage>
        <taxon>Eukaryota</taxon>
        <taxon>Discoba</taxon>
        <taxon>Euglenozoa</taxon>
        <taxon>Kinetoplastea</taxon>
        <taxon>Metakinetoplastina</taxon>
        <taxon>Eubodonida</taxon>
        <taxon>Bodonidae</taxon>
        <taxon>Bodo</taxon>
    </lineage>
</organism>
<keyword evidence="4" id="KW-1185">Reference proteome</keyword>
<evidence type="ECO:0000313" key="3">
    <source>
        <dbReference type="EMBL" id="CUE73359.1"/>
    </source>
</evidence>
<dbReference type="InterPro" id="IPR053806">
    <property type="entry name" value="MTHFR_C"/>
</dbReference>
<evidence type="ECO:0000313" key="4">
    <source>
        <dbReference type="Proteomes" id="UP000051952"/>
    </source>
</evidence>
<dbReference type="GO" id="GO:0009086">
    <property type="term" value="P:methionine biosynthetic process"/>
    <property type="evidence" value="ECO:0007669"/>
    <property type="project" value="TreeGrafter"/>
</dbReference>
<feature type="domain" description="MTHFR SAM-binding regulatory" evidence="2">
    <location>
        <begin position="171"/>
        <end position="330"/>
    </location>
</feature>
<protein>
    <submittedName>
        <fullName evidence="3">Methylenetetrahydrofolate reductase, putative</fullName>
    </submittedName>
</protein>
<dbReference type="GO" id="GO:0035999">
    <property type="term" value="P:tetrahydrofolate interconversion"/>
    <property type="evidence" value="ECO:0007669"/>
    <property type="project" value="TreeGrafter"/>
</dbReference>
<dbReference type="GO" id="GO:0004489">
    <property type="term" value="F:methylenetetrahydrofolate reductase [NAD(P)H] activity"/>
    <property type="evidence" value="ECO:0007669"/>
    <property type="project" value="TreeGrafter"/>
</dbReference>
<dbReference type="Pfam" id="PF21895">
    <property type="entry name" value="MTHFR_C"/>
    <property type="match status" value="2"/>
</dbReference>
<proteinExistence type="predicted"/>
<evidence type="ECO:0000256" key="1">
    <source>
        <dbReference type="SAM" id="MobiDB-lite"/>
    </source>
</evidence>
<evidence type="ECO:0000259" key="2">
    <source>
        <dbReference type="Pfam" id="PF21895"/>
    </source>
</evidence>
<sequence>MVDFLTPPPLRMARTRTTYGEDTHYHTNMLLRSRAKRCPKFFTVESVADVCAVFLEFLNGDGILPWADDLSAEAQLLMEGVLKPLNSRGLFTINSQPAVNCVPSTNQVVGWGPPGGYVYQKMYLEFFCPPEHQAIVCSTFDKYPTLTYMLVDSTGKLLHTNLKSEEEDHDGPAVNCVPSTNQVVGWGPPGGYVYQKMYLEFFCPPEHQAIVCSTFDKYPTLTYMLVDSTGKLLHTNLKSEEEDHDGSVDEGVTAVTWGVFPNRKILQPTVVSTESFQKWAPEAFGMWEVPYATVLSSSGNSPMSGDMPPVIAAIRHQWVLINVFDNDFTAPPLERAVHELCTKFPPLTAVLPNSPPQFGSSPPTHFGELHIPASTDGGTGGGSATGTPSSLVYRKFSMDDLQVIASSTRHSYAGGTA</sequence>
<dbReference type="GO" id="GO:0005829">
    <property type="term" value="C:cytosol"/>
    <property type="evidence" value="ECO:0007669"/>
    <property type="project" value="TreeGrafter"/>
</dbReference>
<name>A0A0S4IPH3_BODSA</name>
<dbReference type="PANTHER" id="PTHR45754">
    <property type="entry name" value="METHYLENETETRAHYDROFOLATE REDUCTASE"/>
    <property type="match status" value="1"/>
</dbReference>
<dbReference type="OrthoDB" id="16284at2759"/>
<feature type="region of interest" description="Disordered" evidence="1">
    <location>
        <begin position="359"/>
        <end position="386"/>
    </location>
</feature>
<dbReference type="EMBL" id="CYKH01000148">
    <property type="protein sequence ID" value="CUE73359.1"/>
    <property type="molecule type" value="Genomic_DNA"/>
</dbReference>
<dbReference type="Proteomes" id="UP000051952">
    <property type="component" value="Unassembled WGS sequence"/>
</dbReference>
<dbReference type="PANTHER" id="PTHR45754:SF3">
    <property type="entry name" value="METHYLENETETRAHYDROFOLATE REDUCTASE (NADPH)"/>
    <property type="match status" value="1"/>
</dbReference>
<dbReference type="GO" id="GO:0071949">
    <property type="term" value="F:FAD binding"/>
    <property type="evidence" value="ECO:0007669"/>
    <property type="project" value="TreeGrafter"/>
</dbReference>
<dbReference type="AlphaFoldDB" id="A0A0S4IPH3"/>
<dbReference type="VEuPathDB" id="TriTrypDB:BSAL_55075"/>